<gene>
    <name evidence="4" type="ORF">D6D15_10580</name>
</gene>
<dbReference type="PANTHER" id="PTHR24346">
    <property type="entry name" value="MAP/MICROTUBULE AFFINITY-REGULATING KINASE"/>
    <property type="match status" value="1"/>
</dbReference>
<protein>
    <submittedName>
        <fullName evidence="4">Kinase-like protein</fullName>
    </submittedName>
</protein>
<dbReference type="SUPFAM" id="SSF56112">
    <property type="entry name" value="Protein kinase-like (PK-like)"/>
    <property type="match status" value="1"/>
</dbReference>
<evidence type="ECO:0000256" key="2">
    <source>
        <dbReference type="ARBA" id="ARBA00022840"/>
    </source>
</evidence>
<keyword evidence="4" id="KW-0418">Kinase</keyword>
<feature type="domain" description="Protein kinase" evidence="3">
    <location>
        <begin position="172"/>
        <end position="493"/>
    </location>
</feature>
<dbReference type="PROSITE" id="PS00108">
    <property type="entry name" value="PROTEIN_KINASE_ST"/>
    <property type="match status" value="1"/>
</dbReference>
<evidence type="ECO:0000313" key="5">
    <source>
        <dbReference type="Proteomes" id="UP000304928"/>
    </source>
</evidence>
<keyword evidence="4" id="KW-0808">Transferase</keyword>
<dbReference type="EMBL" id="QZAR01000465">
    <property type="protein sequence ID" value="THW81621.1"/>
    <property type="molecule type" value="Genomic_DNA"/>
</dbReference>
<sequence length="514" mass="58151">MSTSTLPLPNGATAGAGVALAPDTVTVLANLADQSRILVKATKNKRNKCLSQGGLYPICYCIRELFKVIANFLYRVWQILMPQIFTPPGTPVDQRLPASSSEITFGLSIQYLIKDVVKKQQSFPRCFWHNLGICSCRNLDEISALDQADFRGLYYSGGHGDFDKFGPMEHSFVVKHELLTGSEAASCVVMQHIYTKRRRNLHVFKTVTKQKSLFSHSEWGIVSNEAYVLLGILKTNLQAHPNIIQLFKCVTTKARAGLFLHILQMEYCDGGDLWELNSRCLKHGARIPKNLVTHVFKSLVTALAYLHHGLIFLPNGTTQRHFLPASPKRWQSILHNDIKPENILLRWPAYASESSRFPEIVLSDFGTSGIENKAFGPRGTYRYAAPENQEAFDLRTSLIHHLNFKSADIVSNGIICTTKSDIWNLDFGKVMQEMMPEYHKVDGREIEKRQGWWTGLEEIYGENFVRWVRKCLGCTPLGRPSARELFEKAVGEIREDGEDTGEERGRNLPKWFCG</sequence>
<keyword evidence="1" id="KW-0547">Nucleotide-binding</keyword>
<comment type="caution">
    <text evidence="4">The sequence shown here is derived from an EMBL/GenBank/DDBJ whole genome shotgun (WGS) entry which is preliminary data.</text>
</comment>
<dbReference type="GO" id="GO:0035556">
    <property type="term" value="P:intracellular signal transduction"/>
    <property type="evidence" value="ECO:0007669"/>
    <property type="project" value="TreeGrafter"/>
</dbReference>
<keyword evidence="2" id="KW-0067">ATP-binding</keyword>
<reference evidence="4 5" key="1">
    <citation type="submission" date="2018-10" db="EMBL/GenBank/DDBJ databases">
        <title>Fifty Aureobasidium pullulans genomes reveal a recombining polyextremotolerant generalist.</title>
        <authorList>
            <person name="Gostincar C."/>
            <person name="Turk M."/>
            <person name="Zajc J."/>
            <person name="Gunde-Cimerman N."/>
        </authorList>
    </citation>
    <scope>NUCLEOTIDE SEQUENCE [LARGE SCALE GENOMIC DNA]</scope>
    <source>
        <strain evidence="4 5">EXF-10507</strain>
    </source>
</reference>
<dbReference type="InterPro" id="IPR000719">
    <property type="entry name" value="Prot_kinase_dom"/>
</dbReference>
<evidence type="ECO:0000313" key="4">
    <source>
        <dbReference type="EMBL" id="THW81621.1"/>
    </source>
</evidence>
<dbReference type="Pfam" id="PF00069">
    <property type="entry name" value="Pkinase"/>
    <property type="match status" value="1"/>
</dbReference>
<dbReference type="CDD" id="cd00180">
    <property type="entry name" value="PKc"/>
    <property type="match status" value="1"/>
</dbReference>
<organism evidence="4 5">
    <name type="scientific">Aureobasidium pullulans</name>
    <name type="common">Black yeast</name>
    <name type="synonym">Pullularia pullulans</name>
    <dbReference type="NCBI Taxonomy" id="5580"/>
    <lineage>
        <taxon>Eukaryota</taxon>
        <taxon>Fungi</taxon>
        <taxon>Dikarya</taxon>
        <taxon>Ascomycota</taxon>
        <taxon>Pezizomycotina</taxon>
        <taxon>Dothideomycetes</taxon>
        <taxon>Dothideomycetidae</taxon>
        <taxon>Dothideales</taxon>
        <taxon>Saccotheciaceae</taxon>
        <taxon>Aureobasidium</taxon>
    </lineage>
</organism>
<dbReference type="InterPro" id="IPR008271">
    <property type="entry name" value="Ser/Thr_kinase_AS"/>
</dbReference>
<proteinExistence type="predicted"/>
<dbReference type="GO" id="GO:0005737">
    <property type="term" value="C:cytoplasm"/>
    <property type="evidence" value="ECO:0007669"/>
    <property type="project" value="TreeGrafter"/>
</dbReference>
<dbReference type="GO" id="GO:0004674">
    <property type="term" value="F:protein serine/threonine kinase activity"/>
    <property type="evidence" value="ECO:0007669"/>
    <property type="project" value="TreeGrafter"/>
</dbReference>
<dbReference type="Proteomes" id="UP000304928">
    <property type="component" value="Unassembled WGS sequence"/>
</dbReference>
<dbReference type="PROSITE" id="PS50011">
    <property type="entry name" value="PROTEIN_KINASE_DOM"/>
    <property type="match status" value="1"/>
</dbReference>
<name>A0A4S9API2_AURPU</name>
<evidence type="ECO:0000256" key="1">
    <source>
        <dbReference type="ARBA" id="ARBA00022741"/>
    </source>
</evidence>
<accession>A0A4S9API2</accession>
<evidence type="ECO:0000259" key="3">
    <source>
        <dbReference type="PROSITE" id="PS50011"/>
    </source>
</evidence>
<dbReference type="PANTHER" id="PTHR24346:SF30">
    <property type="entry name" value="MATERNAL EMBRYONIC LEUCINE ZIPPER KINASE"/>
    <property type="match status" value="1"/>
</dbReference>
<dbReference type="Gene3D" id="1.10.510.10">
    <property type="entry name" value="Transferase(Phosphotransferase) domain 1"/>
    <property type="match status" value="1"/>
</dbReference>
<dbReference type="SMART" id="SM00220">
    <property type="entry name" value="S_TKc"/>
    <property type="match status" value="1"/>
</dbReference>
<dbReference type="InterPro" id="IPR011009">
    <property type="entry name" value="Kinase-like_dom_sf"/>
</dbReference>
<dbReference type="AlphaFoldDB" id="A0A4S9API2"/>
<dbReference type="GO" id="GO:0005524">
    <property type="term" value="F:ATP binding"/>
    <property type="evidence" value="ECO:0007669"/>
    <property type="project" value="UniProtKB-KW"/>
</dbReference>